<evidence type="ECO:0000256" key="16">
    <source>
        <dbReference type="ARBA" id="ARBA00023204"/>
    </source>
</evidence>
<keyword evidence="17 18" id="KW-0539">Nucleus</keyword>
<keyword evidence="10 18" id="KW-0227">DNA damage</keyword>
<reference evidence="21" key="1">
    <citation type="submission" date="2015-09" db="EMBL/GenBank/DDBJ databases">
        <title>Scylla olivacea transcriptome.</title>
        <authorList>
            <person name="Ikhwanuddin M."/>
        </authorList>
    </citation>
    <scope>NUCLEOTIDE SEQUENCE</scope>
</reference>
<dbReference type="AlphaFoldDB" id="A0A0P4W5E9"/>
<protein>
    <recommendedName>
        <fullName evidence="6 18">Non-structural maintenance of chromosomes element 1 homolog</fullName>
        <ecNumber evidence="5 18">2.3.2.27</ecNumber>
    </recommendedName>
</protein>
<feature type="compositionally biased region" description="Basic residues" evidence="19">
    <location>
        <begin position="275"/>
        <end position="287"/>
    </location>
</feature>
<dbReference type="Gene3D" id="3.90.1150.220">
    <property type="match status" value="1"/>
</dbReference>
<evidence type="ECO:0000256" key="6">
    <source>
        <dbReference type="ARBA" id="ARBA00019422"/>
    </source>
</evidence>
<evidence type="ECO:0000256" key="8">
    <source>
        <dbReference type="ARBA" id="ARBA00022679"/>
    </source>
</evidence>
<evidence type="ECO:0000256" key="19">
    <source>
        <dbReference type="SAM" id="MobiDB-lite"/>
    </source>
</evidence>
<proteinExistence type="inferred from homology"/>
<evidence type="ECO:0000256" key="5">
    <source>
        <dbReference type="ARBA" id="ARBA00012483"/>
    </source>
</evidence>
<evidence type="ECO:0000256" key="7">
    <source>
        <dbReference type="ARBA" id="ARBA00022454"/>
    </source>
</evidence>
<dbReference type="InterPro" id="IPR046349">
    <property type="entry name" value="C1-like_sf"/>
</dbReference>
<comment type="similarity">
    <text evidence="4 18">Belongs to the NSE1 family.</text>
</comment>
<dbReference type="SUPFAM" id="SSF57889">
    <property type="entry name" value="Cysteine-rich domain"/>
    <property type="match status" value="1"/>
</dbReference>
<dbReference type="PANTHER" id="PTHR20973">
    <property type="entry name" value="NON-SMC ELEMENT 1-RELATED"/>
    <property type="match status" value="1"/>
</dbReference>
<evidence type="ECO:0000259" key="20">
    <source>
        <dbReference type="PROSITE" id="PS50081"/>
    </source>
</evidence>
<organism evidence="21">
    <name type="scientific">Scylla olivacea</name>
    <name type="common">Orange mud crab</name>
    <name type="synonym">Cancer olivacea</name>
    <dbReference type="NCBI Taxonomy" id="85551"/>
    <lineage>
        <taxon>Eukaryota</taxon>
        <taxon>Metazoa</taxon>
        <taxon>Ecdysozoa</taxon>
        <taxon>Arthropoda</taxon>
        <taxon>Crustacea</taxon>
        <taxon>Multicrustacea</taxon>
        <taxon>Malacostraca</taxon>
        <taxon>Eumalacostraca</taxon>
        <taxon>Eucarida</taxon>
        <taxon>Decapoda</taxon>
        <taxon>Pleocyemata</taxon>
        <taxon>Brachyura</taxon>
        <taxon>Eubrachyura</taxon>
        <taxon>Portunoidea</taxon>
        <taxon>Portunidae</taxon>
        <taxon>Portuninae</taxon>
        <taxon>Scylla</taxon>
    </lineage>
</organism>
<dbReference type="Pfam" id="PF07574">
    <property type="entry name" value="SMC_Nse1"/>
    <property type="match status" value="1"/>
</dbReference>
<evidence type="ECO:0000256" key="10">
    <source>
        <dbReference type="ARBA" id="ARBA00022763"/>
    </source>
</evidence>
<dbReference type="Gene3D" id="1.10.10.10">
    <property type="entry name" value="Winged helix-like DNA-binding domain superfamily/Winged helix DNA-binding domain"/>
    <property type="match status" value="1"/>
</dbReference>
<dbReference type="InterPro" id="IPR014857">
    <property type="entry name" value="Nse1_RING_C4HC3-type"/>
</dbReference>
<dbReference type="Pfam" id="PF08746">
    <property type="entry name" value="zf-RING-like"/>
    <property type="match status" value="1"/>
</dbReference>
<keyword evidence="15 18" id="KW-0233">DNA recombination</keyword>
<dbReference type="GO" id="GO:0005634">
    <property type="term" value="C:nucleus"/>
    <property type="evidence" value="ECO:0007669"/>
    <property type="project" value="UniProtKB-SubCell"/>
</dbReference>
<evidence type="ECO:0000313" key="21">
    <source>
        <dbReference type="EMBL" id="JAI60419.1"/>
    </source>
</evidence>
<dbReference type="InterPro" id="IPR002219">
    <property type="entry name" value="PKC_DAG/PE"/>
</dbReference>
<comment type="subcellular location">
    <subcellularLocation>
        <location evidence="3">Chromosome</location>
    </subcellularLocation>
    <subcellularLocation>
        <location evidence="2 18">Nucleus</location>
    </subcellularLocation>
</comment>
<evidence type="ECO:0000256" key="1">
    <source>
        <dbReference type="ARBA" id="ARBA00000900"/>
    </source>
</evidence>
<feature type="compositionally biased region" description="Acidic residues" evidence="19">
    <location>
        <begin position="256"/>
        <end position="266"/>
    </location>
</feature>
<dbReference type="EC" id="2.3.2.27" evidence="5 18"/>
<keyword evidence="8 18" id="KW-0808">Transferase</keyword>
<keyword evidence="7" id="KW-0158">Chromosome</keyword>
<sequence>MSSMGFGRVHRLFLQVMLQRRTVDESEAQELLGNCCKEYGEAVQQLEPFIYEVNKELESVELVLKTTVEEREDGDYPCLVLVNLMTGEANRALSPFSQQELTFVQLLVAKLVTSNDGEVKMNTAINLCLLVKPKMKVSACDKLIERLVEDKWLLQTTYDNGDVYLSLSSLIVAEINTYLEETYADDIHKCFFCTKLTFKGYRCHQCKVAMHRNCAKKYWQTSKKANSCPSGSCDAYLGPASSPASPSKRSRVMSDSSDEMEEEEETMEKKEQKHVVQKRRNNLRRGKEKVNYEEE</sequence>
<keyword evidence="16 18" id="KW-0234">DNA repair</keyword>
<accession>A0A0P4W5E9</accession>
<dbReference type="GO" id="GO:0030915">
    <property type="term" value="C:Smc5-Smc6 complex"/>
    <property type="evidence" value="ECO:0007669"/>
    <property type="project" value="UniProtKB-UniRule"/>
</dbReference>
<evidence type="ECO:0000256" key="18">
    <source>
        <dbReference type="RuleBase" id="RU368018"/>
    </source>
</evidence>
<evidence type="ECO:0000256" key="2">
    <source>
        <dbReference type="ARBA" id="ARBA00004123"/>
    </source>
</evidence>
<dbReference type="GO" id="GO:0000724">
    <property type="term" value="P:double-strand break repair via homologous recombination"/>
    <property type="evidence" value="ECO:0007669"/>
    <property type="project" value="TreeGrafter"/>
</dbReference>
<evidence type="ECO:0000256" key="9">
    <source>
        <dbReference type="ARBA" id="ARBA00022723"/>
    </source>
</evidence>
<keyword evidence="14" id="KW-0832">Ubl conjugation</keyword>
<evidence type="ECO:0000256" key="11">
    <source>
        <dbReference type="ARBA" id="ARBA00022771"/>
    </source>
</evidence>
<dbReference type="InterPro" id="IPR011513">
    <property type="entry name" value="Nse1"/>
</dbReference>
<keyword evidence="9 18" id="KW-0479">Metal-binding</keyword>
<comment type="catalytic activity">
    <reaction evidence="1 18">
        <text>S-ubiquitinyl-[E2 ubiquitin-conjugating enzyme]-L-cysteine + [acceptor protein]-L-lysine = [E2 ubiquitin-conjugating enzyme]-L-cysteine + N(6)-ubiquitinyl-[acceptor protein]-L-lysine.</text>
        <dbReference type="EC" id="2.3.2.27"/>
    </reaction>
</comment>
<dbReference type="InterPro" id="IPR013083">
    <property type="entry name" value="Znf_RING/FYVE/PHD"/>
</dbReference>
<dbReference type="GO" id="GO:0061630">
    <property type="term" value="F:ubiquitin protein ligase activity"/>
    <property type="evidence" value="ECO:0007669"/>
    <property type="project" value="UniProtKB-EC"/>
</dbReference>
<evidence type="ECO:0000256" key="13">
    <source>
        <dbReference type="ARBA" id="ARBA00022833"/>
    </source>
</evidence>
<evidence type="ECO:0000256" key="3">
    <source>
        <dbReference type="ARBA" id="ARBA00004286"/>
    </source>
</evidence>
<dbReference type="PROSITE" id="PS50081">
    <property type="entry name" value="ZF_DAG_PE_2"/>
    <property type="match status" value="1"/>
</dbReference>
<feature type="domain" description="Phorbol-ester/DAG-type" evidence="20">
    <location>
        <begin position="175"/>
        <end position="228"/>
    </location>
</feature>
<keyword evidence="12 18" id="KW-0833">Ubl conjugation pathway</keyword>
<dbReference type="PANTHER" id="PTHR20973:SF0">
    <property type="entry name" value="NON-STRUCTURAL MAINTENANCE OF CHROMOSOMES ELEMENT 1 HOMOLOG"/>
    <property type="match status" value="1"/>
</dbReference>
<keyword evidence="11 18" id="KW-0863">Zinc-finger</keyword>
<evidence type="ECO:0000256" key="4">
    <source>
        <dbReference type="ARBA" id="ARBA00010258"/>
    </source>
</evidence>
<dbReference type="GO" id="GO:0008270">
    <property type="term" value="F:zinc ion binding"/>
    <property type="evidence" value="ECO:0007669"/>
    <property type="project" value="UniProtKB-KW"/>
</dbReference>
<name>A0A0P4W5E9_SCYOL</name>
<keyword evidence="13 18" id="KW-0862">Zinc</keyword>
<evidence type="ECO:0000256" key="14">
    <source>
        <dbReference type="ARBA" id="ARBA00022843"/>
    </source>
</evidence>
<evidence type="ECO:0000256" key="17">
    <source>
        <dbReference type="ARBA" id="ARBA00023242"/>
    </source>
</evidence>
<evidence type="ECO:0000256" key="12">
    <source>
        <dbReference type="ARBA" id="ARBA00022786"/>
    </source>
</evidence>
<dbReference type="Gene3D" id="3.30.40.10">
    <property type="entry name" value="Zinc/RING finger domain, C3HC4 (zinc finger)"/>
    <property type="match status" value="1"/>
</dbReference>
<comment type="subunit">
    <text evidence="18">Component of the Smc5-Smc6 complex.</text>
</comment>
<feature type="region of interest" description="Disordered" evidence="19">
    <location>
        <begin position="238"/>
        <end position="295"/>
    </location>
</feature>
<evidence type="ECO:0000256" key="15">
    <source>
        <dbReference type="ARBA" id="ARBA00023172"/>
    </source>
</evidence>
<dbReference type="InterPro" id="IPR036388">
    <property type="entry name" value="WH-like_DNA-bd_sf"/>
</dbReference>
<dbReference type="EMBL" id="GDRN01090751">
    <property type="protein sequence ID" value="JAI60419.1"/>
    <property type="molecule type" value="Transcribed_RNA"/>
</dbReference>